<dbReference type="InterPro" id="IPR010994">
    <property type="entry name" value="RuvA_2-like"/>
</dbReference>
<evidence type="ECO:0000259" key="15">
    <source>
        <dbReference type="PROSITE" id="PS50172"/>
    </source>
</evidence>
<dbReference type="EC" id="6.5.1.2" evidence="2 14"/>
<dbReference type="Gene3D" id="1.10.150.20">
    <property type="entry name" value="5' to 3' exonuclease, C-terminal subdomain"/>
    <property type="match status" value="2"/>
</dbReference>
<feature type="binding site" evidence="14">
    <location>
        <position position="115"/>
    </location>
    <ligand>
        <name>NAD(+)</name>
        <dbReference type="ChEBI" id="CHEBI:57540"/>
    </ligand>
</feature>
<evidence type="ECO:0000256" key="9">
    <source>
        <dbReference type="ARBA" id="ARBA00022842"/>
    </source>
</evidence>
<keyword evidence="7 14" id="KW-0227">DNA damage</keyword>
<dbReference type="PANTHER" id="PTHR23389">
    <property type="entry name" value="CHROMOSOME TRANSMISSION FIDELITY FACTOR 18"/>
    <property type="match status" value="1"/>
</dbReference>
<evidence type="ECO:0000256" key="3">
    <source>
        <dbReference type="ARBA" id="ARBA00013308"/>
    </source>
</evidence>
<dbReference type="Proteomes" id="UP000177579">
    <property type="component" value="Unassembled WGS sequence"/>
</dbReference>
<feature type="binding site" evidence="14">
    <location>
        <position position="334"/>
    </location>
    <ligand>
        <name>NAD(+)</name>
        <dbReference type="ChEBI" id="CHEBI:57540"/>
    </ligand>
</feature>
<dbReference type="InterPro" id="IPR012340">
    <property type="entry name" value="NA-bd_OB-fold"/>
</dbReference>
<feature type="binding site" evidence="14">
    <location>
        <position position="310"/>
    </location>
    <ligand>
        <name>NAD(+)</name>
        <dbReference type="ChEBI" id="CHEBI:57540"/>
    </ligand>
</feature>
<reference evidence="16 17" key="1">
    <citation type="journal article" date="2016" name="Nat. Commun.">
        <title>Thousands of microbial genomes shed light on interconnected biogeochemical processes in an aquifer system.</title>
        <authorList>
            <person name="Anantharaman K."/>
            <person name="Brown C.T."/>
            <person name="Hug L.A."/>
            <person name="Sharon I."/>
            <person name="Castelle C.J."/>
            <person name="Probst A.J."/>
            <person name="Thomas B.C."/>
            <person name="Singh A."/>
            <person name="Wilkins M.J."/>
            <person name="Karaoz U."/>
            <person name="Brodie E.L."/>
            <person name="Williams K.H."/>
            <person name="Hubbard S.S."/>
            <person name="Banfield J.F."/>
        </authorList>
    </citation>
    <scope>NUCLEOTIDE SEQUENCE [LARGE SCALE GENOMIC DNA]</scope>
</reference>
<dbReference type="GO" id="GO:0003911">
    <property type="term" value="F:DNA ligase (NAD+) activity"/>
    <property type="evidence" value="ECO:0007669"/>
    <property type="project" value="UniProtKB-UniRule"/>
</dbReference>
<dbReference type="CDD" id="cd00114">
    <property type="entry name" value="LIGANc"/>
    <property type="match status" value="1"/>
</dbReference>
<keyword evidence="8 14" id="KW-0862">Zinc</keyword>
<gene>
    <name evidence="14" type="primary">ligA</name>
    <name evidence="16" type="ORF">A2531_03550</name>
</gene>
<evidence type="ECO:0000256" key="1">
    <source>
        <dbReference type="ARBA" id="ARBA00004067"/>
    </source>
</evidence>
<proteinExistence type="inferred from homology"/>
<dbReference type="Pfam" id="PF00533">
    <property type="entry name" value="BRCT"/>
    <property type="match status" value="1"/>
</dbReference>
<dbReference type="Gene3D" id="3.30.470.30">
    <property type="entry name" value="DNA ligase/mRNA capping enzyme"/>
    <property type="match status" value="1"/>
</dbReference>
<dbReference type="Gene3D" id="1.10.287.610">
    <property type="entry name" value="Helix hairpin bin"/>
    <property type="match status" value="1"/>
</dbReference>
<dbReference type="GO" id="GO:0006260">
    <property type="term" value="P:DNA replication"/>
    <property type="evidence" value="ECO:0007669"/>
    <property type="project" value="UniProtKB-KW"/>
</dbReference>
<dbReference type="AlphaFoldDB" id="A0A1F5TP53"/>
<evidence type="ECO:0000256" key="8">
    <source>
        <dbReference type="ARBA" id="ARBA00022833"/>
    </source>
</evidence>
<dbReference type="InterPro" id="IPR013839">
    <property type="entry name" value="DNAligase_adenylation"/>
</dbReference>
<feature type="domain" description="BRCT" evidence="15">
    <location>
        <begin position="624"/>
        <end position="704"/>
    </location>
</feature>
<evidence type="ECO:0000256" key="4">
    <source>
        <dbReference type="ARBA" id="ARBA00022598"/>
    </source>
</evidence>
<dbReference type="Pfam" id="PF01653">
    <property type="entry name" value="DNA_ligase_aden"/>
    <property type="match status" value="1"/>
</dbReference>
<dbReference type="SUPFAM" id="SSF50249">
    <property type="entry name" value="Nucleic acid-binding proteins"/>
    <property type="match status" value="1"/>
</dbReference>
<dbReference type="InterPro" id="IPR003583">
    <property type="entry name" value="Hlx-hairpin-Hlx_DNA-bd_motif"/>
</dbReference>
<comment type="caution">
    <text evidence="14">Lacks conserved residue(s) required for the propagation of feature annotation.</text>
</comment>
<evidence type="ECO:0000256" key="13">
    <source>
        <dbReference type="ARBA" id="ARBA00060881"/>
    </source>
</evidence>
<evidence type="ECO:0000256" key="10">
    <source>
        <dbReference type="ARBA" id="ARBA00023027"/>
    </source>
</evidence>
<dbReference type="Gene3D" id="6.20.10.30">
    <property type="match status" value="1"/>
</dbReference>
<feature type="binding site" evidence="14">
    <location>
        <begin position="85"/>
        <end position="86"/>
    </location>
    <ligand>
        <name>NAD(+)</name>
        <dbReference type="ChEBI" id="CHEBI:57540"/>
    </ligand>
</feature>
<evidence type="ECO:0000256" key="11">
    <source>
        <dbReference type="ARBA" id="ARBA00023204"/>
    </source>
</evidence>
<keyword evidence="10 14" id="KW-0520">NAD</keyword>
<keyword evidence="4 14" id="KW-0436">Ligase</keyword>
<dbReference type="InterPro" id="IPR001357">
    <property type="entry name" value="BRCT_dom"/>
</dbReference>
<evidence type="ECO:0000256" key="12">
    <source>
        <dbReference type="ARBA" id="ARBA00034005"/>
    </source>
</evidence>
<comment type="catalytic activity">
    <reaction evidence="12 14">
        <text>NAD(+) + (deoxyribonucleotide)n-3'-hydroxyl + 5'-phospho-(deoxyribonucleotide)m = (deoxyribonucleotide)n+m + AMP + beta-nicotinamide D-nucleotide.</text>
        <dbReference type="EC" id="6.5.1.2"/>
    </reaction>
</comment>
<dbReference type="GO" id="GO:0046872">
    <property type="term" value="F:metal ion binding"/>
    <property type="evidence" value="ECO:0007669"/>
    <property type="project" value="UniProtKB-KW"/>
</dbReference>
<dbReference type="NCBIfam" id="TIGR00575">
    <property type="entry name" value="dnlj"/>
    <property type="match status" value="1"/>
</dbReference>
<dbReference type="Pfam" id="PF14520">
    <property type="entry name" value="HHH_5"/>
    <property type="match status" value="1"/>
</dbReference>
<evidence type="ECO:0000256" key="2">
    <source>
        <dbReference type="ARBA" id="ARBA00012722"/>
    </source>
</evidence>
<evidence type="ECO:0000256" key="5">
    <source>
        <dbReference type="ARBA" id="ARBA00022705"/>
    </source>
</evidence>
<dbReference type="InterPro" id="IPR013840">
    <property type="entry name" value="DNAligase_N"/>
</dbReference>
<comment type="function">
    <text evidence="1 14">DNA ligase that catalyzes the formation of phosphodiester linkages between 5'-phosphoryl and 3'-hydroxyl groups in double-stranded DNA using NAD as a coenzyme and as the energy source for the reaction. It is essential for DNA replication and repair of damaged DNA.</text>
</comment>
<comment type="cofactor">
    <cofactor evidence="14">
        <name>Mg(2+)</name>
        <dbReference type="ChEBI" id="CHEBI:18420"/>
    </cofactor>
    <cofactor evidence="14">
        <name>Mn(2+)</name>
        <dbReference type="ChEBI" id="CHEBI:29035"/>
    </cofactor>
</comment>
<dbReference type="PANTHER" id="PTHR23389:SF9">
    <property type="entry name" value="DNA LIGASE"/>
    <property type="match status" value="1"/>
</dbReference>
<dbReference type="InterPro" id="IPR001679">
    <property type="entry name" value="DNA_ligase"/>
</dbReference>
<evidence type="ECO:0000256" key="6">
    <source>
        <dbReference type="ARBA" id="ARBA00022723"/>
    </source>
</evidence>
<evidence type="ECO:0000313" key="17">
    <source>
        <dbReference type="Proteomes" id="UP000177579"/>
    </source>
</evidence>
<evidence type="ECO:0000313" key="16">
    <source>
        <dbReference type="EMBL" id="OGF40579.1"/>
    </source>
</evidence>
<keyword evidence="11 14" id="KW-0234">DNA repair</keyword>
<comment type="similarity">
    <text evidence="13 14">Belongs to the NAD-dependent DNA ligase family. LigA subfamily.</text>
</comment>
<evidence type="ECO:0000256" key="14">
    <source>
        <dbReference type="HAMAP-Rule" id="MF_01588"/>
    </source>
</evidence>
<dbReference type="Pfam" id="PF03120">
    <property type="entry name" value="OB_DNA_ligase"/>
    <property type="match status" value="1"/>
</dbReference>
<feature type="active site" description="N6-AMP-lysine intermediate" evidence="14">
    <location>
        <position position="117"/>
    </location>
</feature>
<dbReference type="FunFam" id="1.10.150.20:FF:000007">
    <property type="entry name" value="DNA ligase"/>
    <property type="match status" value="1"/>
</dbReference>
<accession>A0A1F5TP53</accession>
<organism evidence="16 17">
    <name type="scientific">Candidatus Falkowbacteria bacterium RIFOXYD2_FULL_34_120</name>
    <dbReference type="NCBI Taxonomy" id="1798007"/>
    <lineage>
        <taxon>Bacteria</taxon>
        <taxon>Candidatus Falkowiibacteriota</taxon>
    </lineage>
</organism>
<dbReference type="InterPro" id="IPR004150">
    <property type="entry name" value="NAD_DNA_ligase_OB"/>
</dbReference>
<dbReference type="SMART" id="SM00532">
    <property type="entry name" value="LIGANc"/>
    <property type="match status" value="1"/>
</dbReference>
<keyword evidence="5 14" id="KW-0235">DNA replication</keyword>
<sequence>MSMDKQEIKNRIEKLKKEINHHRYLYHVLDKHEISDAALDSLKNELFRLEMDNPEFITPDSPTQRVGGEPLDRFVKVQHSVQMISLFDAFSRDDIFAWEKRLKRIKSIPFEYFAELKLDGLAMSLRYEKNIFKIGATRGDGMVGEDVTQNLKTIESIPLELRVPNENELREIGLSGFQIKKVVQTIKNGTIEVRGEAIMNKKVFDELNKRYKKEGKPVLANSRNGAAGSIRQLNPALAAERKLDFYVYELVTDFGFERHEQKLQLAHLLGFRVLRQIKFCRSLKEVFNFYEKWLQKRNELPFEIDGVVVKVNNLKLWPILGHVGKGPRFMMAYKFPAEQVTSKVEDVVWQVGRTGTLTPIAVLIPVRVGGVTVSHATLHNMDEIFRLGIKIGDTVILERAGDVIPKVIQVLPNLRTGREKEIQVPKKCHVCGGGIERLKNEVAYRCINKNCFAVTLRNLSHWTSRGAMDIEGLGPKIVEQLVKEGLVSDIADFYSLTAGDLKPLERFAEKSSENLIKAIANKKEIPLVKFIIGLGIRHVGEETALLLVKQFLIFNSQFSNNFQFPISQFLKYFLNLKKEDLENIPDIGPVVAESLFEWFRNEKNVEILNKLQKNGVALKVERKSKKQALEGKKFVLTGSLNSLTRNEAKAKIRELGGEMSSAVSSKTDYVIVGDNPGSKYDKAKKLGIEILNEDKFQKLITHNS</sequence>
<dbReference type="GO" id="GO:0003677">
    <property type="term" value="F:DNA binding"/>
    <property type="evidence" value="ECO:0007669"/>
    <property type="project" value="InterPro"/>
</dbReference>
<dbReference type="Gene3D" id="2.40.50.140">
    <property type="entry name" value="Nucleic acid-binding proteins"/>
    <property type="match status" value="1"/>
</dbReference>
<evidence type="ECO:0000256" key="7">
    <source>
        <dbReference type="ARBA" id="ARBA00022763"/>
    </source>
</evidence>
<keyword evidence="6 14" id="KW-0479">Metal-binding</keyword>
<feature type="binding site" evidence="14">
    <location>
        <position position="428"/>
    </location>
    <ligand>
        <name>Zn(2+)</name>
        <dbReference type="ChEBI" id="CHEBI:29105"/>
    </ligand>
</feature>
<comment type="caution">
    <text evidence="16">The sequence shown here is derived from an EMBL/GenBank/DDBJ whole genome shotgun (WGS) entry which is preliminary data.</text>
</comment>
<protein>
    <recommendedName>
        <fullName evidence="3 14">DNA ligase</fullName>
        <ecNumber evidence="2 14">6.5.1.2</ecNumber>
    </recommendedName>
    <alternativeName>
        <fullName evidence="14">Polydeoxyribonucleotide synthase [NAD(+)]</fullName>
    </alternativeName>
</protein>
<name>A0A1F5TP53_9BACT</name>
<dbReference type="NCBIfam" id="NF005932">
    <property type="entry name" value="PRK07956.1"/>
    <property type="match status" value="1"/>
</dbReference>
<dbReference type="InterPro" id="IPR036420">
    <property type="entry name" value="BRCT_dom_sf"/>
</dbReference>
<dbReference type="Gene3D" id="3.40.50.10190">
    <property type="entry name" value="BRCT domain"/>
    <property type="match status" value="1"/>
</dbReference>
<dbReference type="SUPFAM" id="SSF56091">
    <property type="entry name" value="DNA ligase/mRNA capping enzyme, catalytic domain"/>
    <property type="match status" value="1"/>
</dbReference>
<feature type="binding site" evidence="14">
    <location>
        <position position="196"/>
    </location>
    <ligand>
        <name>NAD(+)</name>
        <dbReference type="ChEBI" id="CHEBI:57540"/>
    </ligand>
</feature>
<dbReference type="CDD" id="cd17748">
    <property type="entry name" value="BRCT_DNA_ligase_like"/>
    <property type="match status" value="1"/>
</dbReference>
<keyword evidence="9 14" id="KW-0460">Magnesium</keyword>
<dbReference type="GO" id="GO:0006281">
    <property type="term" value="P:DNA repair"/>
    <property type="evidence" value="ECO:0007669"/>
    <property type="project" value="UniProtKB-KW"/>
</dbReference>
<dbReference type="SMART" id="SM00292">
    <property type="entry name" value="BRCT"/>
    <property type="match status" value="1"/>
</dbReference>
<feature type="binding site" evidence="14">
    <location>
        <position position="138"/>
    </location>
    <ligand>
        <name>NAD(+)</name>
        <dbReference type="ChEBI" id="CHEBI:57540"/>
    </ligand>
</feature>
<dbReference type="FunFam" id="2.40.50.140:FF:000012">
    <property type="entry name" value="DNA ligase"/>
    <property type="match status" value="1"/>
</dbReference>
<dbReference type="SUPFAM" id="SSF52113">
    <property type="entry name" value="BRCT domain"/>
    <property type="match status" value="1"/>
</dbReference>
<feature type="binding site" evidence="14">
    <location>
        <position position="451"/>
    </location>
    <ligand>
        <name>Zn(2+)</name>
        <dbReference type="ChEBI" id="CHEBI:29105"/>
    </ligand>
</feature>
<dbReference type="EMBL" id="MFGO01000025">
    <property type="protein sequence ID" value="OGF40579.1"/>
    <property type="molecule type" value="Genomic_DNA"/>
</dbReference>
<feature type="binding site" evidence="14">
    <location>
        <position position="431"/>
    </location>
    <ligand>
        <name>Zn(2+)</name>
        <dbReference type="ChEBI" id="CHEBI:29105"/>
    </ligand>
</feature>
<dbReference type="PROSITE" id="PS50172">
    <property type="entry name" value="BRCT"/>
    <property type="match status" value="1"/>
</dbReference>
<keyword evidence="14" id="KW-0464">Manganese</keyword>
<dbReference type="SUPFAM" id="SSF47781">
    <property type="entry name" value="RuvA domain 2-like"/>
    <property type="match status" value="1"/>
</dbReference>
<dbReference type="GO" id="GO:0005829">
    <property type="term" value="C:cytosol"/>
    <property type="evidence" value="ECO:0007669"/>
    <property type="project" value="TreeGrafter"/>
</dbReference>
<dbReference type="PIRSF" id="PIRSF001604">
    <property type="entry name" value="LigA"/>
    <property type="match status" value="1"/>
</dbReference>
<feature type="binding site" evidence="14">
    <location>
        <position position="446"/>
    </location>
    <ligand>
        <name>Zn(2+)</name>
        <dbReference type="ChEBI" id="CHEBI:29105"/>
    </ligand>
</feature>
<dbReference type="HAMAP" id="MF_01588">
    <property type="entry name" value="DNA_ligase_A"/>
    <property type="match status" value="1"/>
</dbReference>
<dbReference type="SMART" id="SM00278">
    <property type="entry name" value="HhH1"/>
    <property type="match status" value="3"/>
</dbReference>